<evidence type="ECO:0000313" key="1">
    <source>
        <dbReference type="EMBL" id="GEM04088.1"/>
    </source>
</evidence>
<dbReference type="Proteomes" id="UP000199139">
    <property type="component" value="Unassembled WGS sequence"/>
</dbReference>
<evidence type="ECO:0000313" key="3">
    <source>
        <dbReference type="Proteomes" id="UP000199139"/>
    </source>
</evidence>
<organism evidence="2 3">
    <name type="scientific">Halolactibacillus miurensis</name>
    <dbReference type="NCBI Taxonomy" id="306541"/>
    <lineage>
        <taxon>Bacteria</taxon>
        <taxon>Bacillati</taxon>
        <taxon>Bacillota</taxon>
        <taxon>Bacilli</taxon>
        <taxon>Bacillales</taxon>
        <taxon>Bacillaceae</taxon>
        <taxon>Halolactibacillus</taxon>
    </lineage>
</organism>
<name>A0A1I6SI75_9BACI</name>
<proteinExistence type="predicted"/>
<reference evidence="2 3" key="1">
    <citation type="submission" date="2016-10" db="EMBL/GenBank/DDBJ databases">
        <authorList>
            <person name="de Groot N.N."/>
        </authorList>
    </citation>
    <scope>NUCLEOTIDE SEQUENCE [LARGE SCALE GENOMIC DNA]</scope>
    <source>
        <strain evidence="2 3">DSM 17074</strain>
    </source>
</reference>
<accession>A0A1I6SI75</accession>
<dbReference type="AlphaFoldDB" id="A0A1I6SI75"/>
<reference evidence="1 4" key="2">
    <citation type="submission" date="2019-07" db="EMBL/GenBank/DDBJ databases">
        <title>Whole genome shotgun sequence of Halolactibacillus miurensis NBRC 100873.</title>
        <authorList>
            <person name="Hosoyama A."/>
            <person name="Uohara A."/>
            <person name="Ohji S."/>
            <person name="Ichikawa N."/>
        </authorList>
    </citation>
    <scope>NUCLEOTIDE SEQUENCE [LARGE SCALE GENOMIC DNA]</scope>
    <source>
        <strain evidence="1 4">NBRC 100873</strain>
    </source>
</reference>
<gene>
    <name evidence="1" type="ORF">HMI01_10760</name>
    <name evidence="2" type="ORF">SAMN05421668_10966</name>
</gene>
<dbReference type="EMBL" id="BJWJ01000008">
    <property type="protein sequence ID" value="GEM04088.1"/>
    <property type="molecule type" value="Genomic_DNA"/>
</dbReference>
<dbReference type="STRING" id="306541.SAMN05421668_10966"/>
<keyword evidence="4" id="KW-1185">Reference proteome</keyword>
<dbReference type="EMBL" id="FPAI01000009">
    <property type="protein sequence ID" value="SFS76570.1"/>
    <property type="molecule type" value="Genomic_DNA"/>
</dbReference>
<protein>
    <submittedName>
        <fullName evidence="2">Uncharacterized protein</fullName>
    </submittedName>
</protein>
<evidence type="ECO:0000313" key="4">
    <source>
        <dbReference type="Proteomes" id="UP000321773"/>
    </source>
</evidence>
<sequence>MVKLKVTTHSGEEDVLEVEVYRPEEITAKRNDGDIQAIQIGDNSYSRIDIKNIKVVEV</sequence>
<dbReference type="Proteomes" id="UP000321773">
    <property type="component" value="Unassembled WGS sequence"/>
</dbReference>
<dbReference type="RefSeq" id="WP_177220670.1">
    <property type="nucleotide sequence ID" value="NZ_BJWJ01000008.1"/>
</dbReference>
<evidence type="ECO:0000313" key="2">
    <source>
        <dbReference type="EMBL" id="SFS76570.1"/>
    </source>
</evidence>